<sequence length="110" mass="10573">MPAVLTTGASIGCGHGGTVRLQPGQRTALVAGAAVLARGDLEGKPITNCGQTGPGFVPCTLVASVTGGASVTLRVGGRPALLATVTGLTNGNPPGVLTVLDPGQTSLSAT</sequence>
<name>A0A3A4B2R0_9ACTN</name>
<evidence type="ECO:0008006" key="3">
    <source>
        <dbReference type="Google" id="ProtNLM"/>
    </source>
</evidence>
<accession>A0A3A4B2R0</accession>
<organism evidence="1 2">
    <name type="scientific">Bailinhaonella thermotolerans</name>
    <dbReference type="NCBI Taxonomy" id="1070861"/>
    <lineage>
        <taxon>Bacteria</taxon>
        <taxon>Bacillati</taxon>
        <taxon>Actinomycetota</taxon>
        <taxon>Actinomycetes</taxon>
        <taxon>Streptosporangiales</taxon>
        <taxon>Streptosporangiaceae</taxon>
        <taxon>Bailinhaonella</taxon>
    </lineage>
</organism>
<evidence type="ECO:0000313" key="1">
    <source>
        <dbReference type="EMBL" id="RJL35441.1"/>
    </source>
</evidence>
<dbReference type="OrthoDB" id="4218069at2"/>
<dbReference type="AlphaFoldDB" id="A0A3A4B2R0"/>
<evidence type="ECO:0000313" key="2">
    <source>
        <dbReference type="Proteomes" id="UP000265768"/>
    </source>
</evidence>
<reference evidence="1 2" key="1">
    <citation type="submission" date="2018-09" db="EMBL/GenBank/DDBJ databases">
        <title>YIM 75507 draft genome.</title>
        <authorList>
            <person name="Tang S."/>
            <person name="Feng Y."/>
        </authorList>
    </citation>
    <scope>NUCLEOTIDE SEQUENCE [LARGE SCALE GENOMIC DNA]</scope>
    <source>
        <strain evidence="1 2">YIM 75507</strain>
    </source>
</reference>
<comment type="caution">
    <text evidence="1">The sequence shown here is derived from an EMBL/GenBank/DDBJ whole genome shotgun (WGS) entry which is preliminary data.</text>
</comment>
<dbReference type="RefSeq" id="WP_119924413.1">
    <property type="nucleotide sequence ID" value="NZ_QZEY01000001.1"/>
</dbReference>
<keyword evidence="2" id="KW-1185">Reference proteome</keyword>
<proteinExistence type="predicted"/>
<dbReference type="Proteomes" id="UP000265768">
    <property type="component" value="Unassembled WGS sequence"/>
</dbReference>
<gene>
    <name evidence="1" type="ORF">D5H75_01095</name>
</gene>
<dbReference type="EMBL" id="QZEY01000001">
    <property type="protein sequence ID" value="RJL35441.1"/>
    <property type="molecule type" value="Genomic_DNA"/>
</dbReference>
<protein>
    <recommendedName>
        <fullName evidence="3">DUF4280 domain-containing protein</fullName>
    </recommendedName>
</protein>